<dbReference type="InterPro" id="IPR001351">
    <property type="entry name" value="Ribosomal_uS3_C"/>
</dbReference>
<dbReference type="EMBL" id="MEZJ01000024">
    <property type="protein sequence ID" value="OGD53929.1"/>
    <property type="molecule type" value="Genomic_DNA"/>
</dbReference>
<evidence type="ECO:0000256" key="7">
    <source>
        <dbReference type="ARBA" id="ARBA00035257"/>
    </source>
</evidence>
<comment type="similarity">
    <text evidence="1 8 9">Belongs to the universal ribosomal protein uS3 family.</text>
</comment>
<evidence type="ECO:0000256" key="5">
    <source>
        <dbReference type="ARBA" id="ARBA00023274"/>
    </source>
</evidence>
<feature type="domain" description="KH type-2" evidence="10">
    <location>
        <begin position="39"/>
        <end position="115"/>
    </location>
</feature>
<dbReference type="GO" id="GO:0006412">
    <property type="term" value="P:translation"/>
    <property type="evidence" value="ECO:0007669"/>
    <property type="project" value="UniProtKB-UniRule"/>
</dbReference>
<proteinExistence type="inferred from homology"/>
<comment type="function">
    <text evidence="6 8">Binds the lower part of the 30S subunit head. Binds mRNA in the 70S ribosome, positioning it for translation.</text>
</comment>
<sequence length="218" mass="24673">MGQKVHPTGFRIGNLYSWDSRWFARGRDYQKFLLEDLKIRKFLTEKLSAAGLIKVEIERSINTINIIIYVSRPGVVIGRGGSGLETLKKTIAKEFSIKEDDKKSAKLSIEVREVKNADLSANLVCQRLVYQLIKRYPHRRAIAQAMEKVMAAGAKGVKIMLSGRIGGAEISRREKYNMGKVPLQTLRADIDYAEQPSLTKLGYVGVKVWIYKGEKEIK</sequence>
<dbReference type="PANTHER" id="PTHR11760">
    <property type="entry name" value="30S/40S RIBOSOMAL PROTEIN S3"/>
    <property type="match status" value="1"/>
</dbReference>
<dbReference type="NCBIfam" id="TIGR01009">
    <property type="entry name" value="rpsC_bact"/>
    <property type="match status" value="1"/>
</dbReference>
<evidence type="ECO:0000256" key="3">
    <source>
        <dbReference type="ARBA" id="ARBA00022884"/>
    </source>
</evidence>
<evidence type="ECO:0000256" key="4">
    <source>
        <dbReference type="ARBA" id="ARBA00022980"/>
    </source>
</evidence>
<dbReference type="Pfam" id="PF07650">
    <property type="entry name" value="KH_2"/>
    <property type="match status" value="1"/>
</dbReference>
<reference evidence="11 12" key="1">
    <citation type="journal article" date="2016" name="Nat. Commun.">
        <title>Thousands of microbial genomes shed light on interconnected biogeochemical processes in an aquifer system.</title>
        <authorList>
            <person name="Anantharaman K."/>
            <person name="Brown C.T."/>
            <person name="Hug L.A."/>
            <person name="Sharon I."/>
            <person name="Castelle C.J."/>
            <person name="Probst A.J."/>
            <person name="Thomas B.C."/>
            <person name="Singh A."/>
            <person name="Wilkins M.J."/>
            <person name="Karaoz U."/>
            <person name="Brodie E.L."/>
            <person name="Williams K.H."/>
            <person name="Hubbard S.S."/>
            <person name="Banfield J.F."/>
        </authorList>
    </citation>
    <scope>NUCLEOTIDE SEQUENCE [LARGE SCALE GENOMIC DNA]</scope>
</reference>
<organism evidence="11 12">
    <name type="scientific">Candidatus Beckwithbacteria bacterium RBG_13_35_6</name>
    <dbReference type="NCBI Taxonomy" id="1797456"/>
    <lineage>
        <taxon>Bacteria</taxon>
        <taxon>Candidatus Beckwithiibacteriota</taxon>
    </lineage>
</organism>
<gene>
    <name evidence="8" type="primary">rpsC</name>
    <name evidence="11" type="ORF">A3J78_01595</name>
</gene>
<dbReference type="PROSITE" id="PS00548">
    <property type="entry name" value="RIBOSOMAL_S3"/>
    <property type="match status" value="1"/>
</dbReference>
<dbReference type="InterPro" id="IPR005704">
    <property type="entry name" value="Ribosomal_uS3_bac-typ"/>
</dbReference>
<dbReference type="Gene3D" id="3.30.300.20">
    <property type="match status" value="1"/>
</dbReference>
<dbReference type="PANTHER" id="PTHR11760:SF19">
    <property type="entry name" value="SMALL RIBOSOMAL SUBUNIT PROTEIN US3C"/>
    <property type="match status" value="1"/>
</dbReference>
<evidence type="ECO:0000313" key="11">
    <source>
        <dbReference type="EMBL" id="OGD53929.1"/>
    </source>
</evidence>
<evidence type="ECO:0000259" key="10">
    <source>
        <dbReference type="PROSITE" id="PS50823"/>
    </source>
</evidence>
<dbReference type="InterPro" id="IPR009019">
    <property type="entry name" value="KH_sf_prok-type"/>
</dbReference>
<dbReference type="GO" id="GO:0022627">
    <property type="term" value="C:cytosolic small ribosomal subunit"/>
    <property type="evidence" value="ECO:0007669"/>
    <property type="project" value="TreeGrafter"/>
</dbReference>
<dbReference type="InterPro" id="IPR004044">
    <property type="entry name" value="KH_dom_type_2"/>
</dbReference>
<dbReference type="InterPro" id="IPR018280">
    <property type="entry name" value="Ribosomal_uS3_CS"/>
</dbReference>
<keyword evidence="2 8" id="KW-0699">rRNA-binding</keyword>
<dbReference type="SMART" id="SM00322">
    <property type="entry name" value="KH"/>
    <property type="match status" value="1"/>
</dbReference>
<dbReference type="Pfam" id="PF00189">
    <property type="entry name" value="Ribosomal_S3_C"/>
    <property type="match status" value="1"/>
</dbReference>
<dbReference type="Proteomes" id="UP000178758">
    <property type="component" value="Unassembled WGS sequence"/>
</dbReference>
<dbReference type="SUPFAM" id="SSF54814">
    <property type="entry name" value="Prokaryotic type KH domain (KH-domain type II)"/>
    <property type="match status" value="1"/>
</dbReference>
<keyword evidence="3 8" id="KW-0694">RNA-binding</keyword>
<evidence type="ECO:0000256" key="6">
    <source>
        <dbReference type="ARBA" id="ARBA00024998"/>
    </source>
</evidence>
<name>A0A1F5DFF1_9BACT</name>
<dbReference type="InterPro" id="IPR004087">
    <property type="entry name" value="KH_dom"/>
</dbReference>
<keyword evidence="4 8" id="KW-0689">Ribosomal protein</keyword>
<accession>A0A1F5DFF1</accession>
<comment type="caution">
    <text evidence="11">The sequence shown here is derived from an EMBL/GenBank/DDBJ whole genome shotgun (WGS) entry which is preliminary data.</text>
</comment>
<protein>
    <recommendedName>
        <fullName evidence="7 8">Small ribosomal subunit protein uS3</fullName>
    </recommendedName>
</protein>
<evidence type="ECO:0000256" key="8">
    <source>
        <dbReference type="HAMAP-Rule" id="MF_01309"/>
    </source>
</evidence>
<evidence type="ECO:0000256" key="2">
    <source>
        <dbReference type="ARBA" id="ARBA00022730"/>
    </source>
</evidence>
<dbReference type="PROSITE" id="PS50823">
    <property type="entry name" value="KH_TYPE_2"/>
    <property type="match status" value="1"/>
</dbReference>
<evidence type="ECO:0000256" key="1">
    <source>
        <dbReference type="ARBA" id="ARBA00010761"/>
    </source>
</evidence>
<dbReference type="InterPro" id="IPR036419">
    <property type="entry name" value="Ribosomal_S3_C_sf"/>
</dbReference>
<dbReference type="GO" id="GO:0003735">
    <property type="term" value="F:structural constituent of ribosome"/>
    <property type="evidence" value="ECO:0007669"/>
    <property type="project" value="InterPro"/>
</dbReference>
<dbReference type="AlphaFoldDB" id="A0A1F5DFF1"/>
<dbReference type="GO" id="GO:0019843">
    <property type="term" value="F:rRNA binding"/>
    <property type="evidence" value="ECO:0007669"/>
    <property type="project" value="UniProtKB-UniRule"/>
</dbReference>
<dbReference type="HAMAP" id="MF_01309_B">
    <property type="entry name" value="Ribosomal_uS3_B"/>
    <property type="match status" value="1"/>
</dbReference>
<dbReference type="InterPro" id="IPR015946">
    <property type="entry name" value="KH_dom-like_a/b"/>
</dbReference>
<dbReference type="FunFam" id="3.30.300.20:FF:000001">
    <property type="entry name" value="30S ribosomal protein S3"/>
    <property type="match status" value="1"/>
</dbReference>
<dbReference type="CDD" id="cd02412">
    <property type="entry name" value="KH-II_30S_S3"/>
    <property type="match status" value="1"/>
</dbReference>
<evidence type="ECO:0000313" key="12">
    <source>
        <dbReference type="Proteomes" id="UP000178758"/>
    </source>
</evidence>
<evidence type="ECO:0000256" key="9">
    <source>
        <dbReference type="RuleBase" id="RU003624"/>
    </source>
</evidence>
<comment type="subunit">
    <text evidence="8">Part of the 30S ribosomal subunit. Forms a tight complex with proteins S10 and S14.</text>
</comment>
<dbReference type="SUPFAM" id="SSF54821">
    <property type="entry name" value="Ribosomal protein S3 C-terminal domain"/>
    <property type="match status" value="1"/>
</dbReference>
<dbReference type="Gene3D" id="3.30.1140.32">
    <property type="entry name" value="Ribosomal protein S3, C-terminal domain"/>
    <property type="match status" value="1"/>
</dbReference>
<dbReference type="InterPro" id="IPR057258">
    <property type="entry name" value="Ribosomal_uS3"/>
</dbReference>
<keyword evidence="5 8" id="KW-0687">Ribonucleoprotein</keyword>
<dbReference type="GO" id="GO:0003729">
    <property type="term" value="F:mRNA binding"/>
    <property type="evidence" value="ECO:0007669"/>
    <property type="project" value="UniProtKB-UniRule"/>
</dbReference>